<evidence type="ECO:0000256" key="1">
    <source>
        <dbReference type="ARBA" id="ARBA00022729"/>
    </source>
</evidence>
<dbReference type="PANTHER" id="PTHR35936">
    <property type="entry name" value="MEMBRANE-BOUND LYTIC MUREIN TRANSGLYCOSYLASE F"/>
    <property type="match status" value="1"/>
</dbReference>
<dbReference type="AlphaFoldDB" id="A0A9W6N4K9"/>
<organism evidence="4 5">
    <name type="scientific">Methylopila jiangsuensis</name>
    <dbReference type="NCBI Taxonomy" id="586230"/>
    <lineage>
        <taxon>Bacteria</taxon>
        <taxon>Pseudomonadati</taxon>
        <taxon>Pseudomonadota</taxon>
        <taxon>Alphaproteobacteria</taxon>
        <taxon>Hyphomicrobiales</taxon>
        <taxon>Methylopilaceae</taxon>
        <taxon>Methylopila</taxon>
    </lineage>
</organism>
<keyword evidence="1 2" id="KW-0732">Signal</keyword>
<proteinExistence type="predicted"/>
<evidence type="ECO:0000313" key="5">
    <source>
        <dbReference type="Proteomes" id="UP001143364"/>
    </source>
</evidence>
<name>A0A9W6N4K9_9HYPH</name>
<dbReference type="SMART" id="SM00062">
    <property type="entry name" value="PBPb"/>
    <property type="match status" value="1"/>
</dbReference>
<accession>A0A9W6N4K9</accession>
<dbReference type="Proteomes" id="UP001143364">
    <property type="component" value="Unassembled WGS sequence"/>
</dbReference>
<sequence>MAVAHPFRFAALAAGLFALAAAGAVSATGPATKAAAAPLRIGLATPQAPETQGGRIYLEEGFEGDLASALAGRLKTKAQIVRLGPDEADAALRDGRIDLLVARAGPAAAPNVEAFPVGYASGQSAALRSDTDIRDWSDLRGRTACVSKANLAGRRLAEAHGATLRLASAPAAALIDLRTGLCDASIHDAALLKPLLEKRIWRKFSATLPETAPTTLAVVASTRQPDVVEWAAEATAAIAGAAGWKQRAASWASTVDFEVYRDQVAADCH</sequence>
<feature type="domain" description="Solute-binding protein family 3/N-terminal" evidence="3">
    <location>
        <begin position="38"/>
        <end position="255"/>
    </location>
</feature>
<keyword evidence="5" id="KW-1185">Reference proteome</keyword>
<dbReference type="Pfam" id="PF00497">
    <property type="entry name" value="SBP_bac_3"/>
    <property type="match status" value="1"/>
</dbReference>
<feature type="chain" id="PRO_5040912146" description="Solute-binding protein family 3/N-terminal domain-containing protein" evidence="2">
    <location>
        <begin position="28"/>
        <end position="269"/>
    </location>
</feature>
<dbReference type="Gene3D" id="3.40.190.10">
    <property type="entry name" value="Periplasmic binding protein-like II"/>
    <property type="match status" value="2"/>
</dbReference>
<evidence type="ECO:0000256" key="2">
    <source>
        <dbReference type="SAM" id="SignalP"/>
    </source>
</evidence>
<reference evidence="4" key="1">
    <citation type="journal article" date="2014" name="Int. J. Syst. Evol. Microbiol.">
        <title>Complete genome sequence of Corynebacterium casei LMG S-19264T (=DSM 44701T), isolated from a smear-ripened cheese.</title>
        <authorList>
            <consortium name="US DOE Joint Genome Institute (JGI-PGF)"/>
            <person name="Walter F."/>
            <person name="Albersmeier A."/>
            <person name="Kalinowski J."/>
            <person name="Ruckert C."/>
        </authorList>
    </citation>
    <scope>NUCLEOTIDE SEQUENCE</scope>
    <source>
        <strain evidence="4">VKM B-2555</strain>
    </source>
</reference>
<dbReference type="SUPFAM" id="SSF53850">
    <property type="entry name" value="Periplasmic binding protein-like II"/>
    <property type="match status" value="1"/>
</dbReference>
<dbReference type="PANTHER" id="PTHR35936:SF17">
    <property type="entry name" value="ARGININE-BINDING EXTRACELLULAR PROTEIN ARTP"/>
    <property type="match status" value="1"/>
</dbReference>
<evidence type="ECO:0000313" key="4">
    <source>
        <dbReference type="EMBL" id="GLK78249.1"/>
    </source>
</evidence>
<comment type="caution">
    <text evidence="4">The sequence shown here is derived from an EMBL/GenBank/DDBJ whole genome shotgun (WGS) entry which is preliminary data.</text>
</comment>
<dbReference type="RefSeq" id="WP_271206051.1">
    <property type="nucleotide sequence ID" value="NZ_BSFK01000016.1"/>
</dbReference>
<protein>
    <recommendedName>
        <fullName evidence="3">Solute-binding protein family 3/N-terminal domain-containing protein</fullName>
    </recommendedName>
</protein>
<evidence type="ECO:0000259" key="3">
    <source>
        <dbReference type="SMART" id="SM00062"/>
    </source>
</evidence>
<dbReference type="InterPro" id="IPR001638">
    <property type="entry name" value="Solute-binding_3/MltF_N"/>
</dbReference>
<reference evidence="4" key="2">
    <citation type="submission" date="2023-01" db="EMBL/GenBank/DDBJ databases">
        <authorList>
            <person name="Sun Q."/>
            <person name="Evtushenko L."/>
        </authorList>
    </citation>
    <scope>NUCLEOTIDE SEQUENCE</scope>
    <source>
        <strain evidence="4">VKM B-2555</strain>
    </source>
</reference>
<gene>
    <name evidence="4" type="ORF">GCM10008171_35030</name>
</gene>
<feature type="signal peptide" evidence="2">
    <location>
        <begin position="1"/>
        <end position="27"/>
    </location>
</feature>
<dbReference type="EMBL" id="BSFK01000016">
    <property type="protein sequence ID" value="GLK78249.1"/>
    <property type="molecule type" value="Genomic_DNA"/>
</dbReference>